<reference evidence="2" key="1">
    <citation type="journal article" date="2021" name="Nat. Commun.">
        <title>Genetic determinants of endophytism in the Arabidopsis root mycobiome.</title>
        <authorList>
            <person name="Mesny F."/>
            <person name="Miyauchi S."/>
            <person name="Thiergart T."/>
            <person name="Pickel B."/>
            <person name="Atanasova L."/>
            <person name="Karlsson M."/>
            <person name="Huettel B."/>
            <person name="Barry K.W."/>
            <person name="Haridas S."/>
            <person name="Chen C."/>
            <person name="Bauer D."/>
            <person name="Andreopoulos W."/>
            <person name="Pangilinan J."/>
            <person name="LaButti K."/>
            <person name="Riley R."/>
            <person name="Lipzen A."/>
            <person name="Clum A."/>
            <person name="Drula E."/>
            <person name="Henrissat B."/>
            <person name="Kohler A."/>
            <person name="Grigoriev I.V."/>
            <person name="Martin F.M."/>
            <person name="Hacquard S."/>
        </authorList>
    </citation>
    <scope>NUCLEOTIDE SEQUENCE</scope>
    <source>
        <strain evidence="2">MPI-CAGE-AT-0016</strain>
    </source>
</reference>
<dbReference type="Proteomes" id="UP000813385">
    <property type="component" value="Unassembled WGS sequence"/>
</dbReference>
<evidence type="ECO:0000313" key="2">
    <source>
        <dbReference type="EMBL" id="KAH7367375.1"/>
    </source>
</evidence>
<accession>A0A8K0TLI0</accession>
<keyword evidence="3" id="KW-1185">Reference proteome</keyword>
<organism evidence="2 3">
    <name type="scientific">Plectosphaerella cucumerina</name>
    <dbReference type="NCBI Taxonomy" id="40658"/>
    <lineage>
        <taxon>Eukaryota</taxon>
        <taxon>Fungi</taxon>
        <taxon>Dikarya</taxon>
        <taxon>Ascomycota</taxon>
        <taxon>Pezizomycotina</taxon>
        <taxon>Sordariomycetes</taxon>
        <taxon>Hypocreomycetidae</taxon>
        <taxon>Glomerellales</taxon>
        <taxon>Plectosphaerellaceae</taxon>
        <taxon>Plectosphaerella</taxon>
    </lineage>
</organism>
<evidence type="ECO:0000313" key="3">
    <source>
        <dbReference type="Proteomes" id="UP000813385"/>
    </source>
</evidence>
<dbReference type="EMBL" id="JAGPXD010000002">
    <property type="protein sequence ID" value="KAH7367375.1"/>
    <property type="molecule type" value="Genomic_DNA"/>
</dbReference>
<evidence type="ECO:0000256" key="1">
    <source>
        <dbReference type="SAM" id="MobiDB-lite"/>
    </source>
</evidence>
<dbReference type="AlphaFoldDB" id="A0A8K0TLI0"/>
<proteinExistence type="predicted"/>
<gene>
    <name evidence="2" type="ORF">B0T11DRAFT_295195</name>
</gene>
<name>A0A8K0TLI0_9PEZI</name>
<feature type="region of interest" description="Disordered" evidence="1">
    <location>
        <begin position="118"/>
        <end position="139"/>
    </location>
</feature>
<comment type="caution">
    <text evidence="2">The sequence shown here is derived from an EMBL/GenBank/DDBJ whole genome shotgun (WGS) entry which is preliminary data.</text>
</comment>
<sequence>MTTRAAWSVDEAFGHETSNGEASRCSLQIASLDGHLDGPRQVQPHDRMIRGKQTPGRKGGCTAIGLRDAPRRTAPTPRIQSLKPTGQHCNPPVLPAPSGRHGGAGEAANRFVSVNGAARPTHAQPNGRMTGGAERVVGGDMSRRGSFIEGSRSRGWKNAFVAESREGHPATEAALFGGRRPETRWAGDECVGDADGGRSIGGRIDDVGVIVLRCCNGIFCSQPLEEDHEDGRRWSCWKWVTD</sequence>
<protein>
    <submittedName>
        <fullName evidence="2">Uncharacterized protein</fullName>
    </submittedName>
</protein>